<evidence type="ECO:0000313" key="1">
    <source>
        <dbReference type="EnsemblMetazoa" id="XP_032455650"/>
    </source>
</evidence>
<accession>A0A7M7QYK3</accession>
<organism evidence="1 2">
    <name type="scientific">Nasonia vitripennis</name>
    <name type="common">Parasitic wasp</name>
    <dbReference type="NCBI Taxonomy" id="7425"/>
    <lineage>
        <taxon>Eukaryota</taxon>
        <taxon>Metazoa</taxon>
        <taxon>Ecdysozoa</taxon>
        <taxon>Arthropoda</taxon>
        <taxon>Hexapoda</taxon>
        <taxon>Insecta</taxon>
        <taxon>Pterygota</taxon>
        <taxon>Neoptera</taxon>
        <taxon>Endopterygota</taxon>
        <taxon>Hymenoptera</taxon>
        <taxon>Apocrita</taxon>
        <taxon>Proctotrupomorpha</taxon>
        <taxon>Chalcidoidea</taxon>
        <taxon>Pteromalidae</taxon>
        <taxon>Pteromalinae</taxon>
        <taxon>Nasonia</taxon>
    </lineage>
</organism>
<sequence>MDRKKKIFLDDESAPISKYMKCKIRKFDKEESAYNEVLTSVDESHVTINDTKGLISTIEPYCTSITNTSITPDNSSVNGLQSILNHESSEAFEDPTLQLATLDKNSDPENFLS</sequence>
<dbReference type="RefSeq" id="XP_032455650.1">
    <property type="nucleotide sequence ID" value="XM_032599759.1"/>
</dbReference>
<dbReference type="InParanoid" id="A0A7M7QYK3"/>
<keyword evidence="2" id="KW-1185">Reference proteome</keyword>
<dbReference type="EnsemblMetazoa" id="XM_032599759">
    <property type="protein sequence ID" value="XP_032455650"/>
    <property type="gene ID" value="LOC116417204"/>
</dbReference>
<dbReference type="Proteomes" id="UP000002358">
    <property type="component" value="Chromosome 4"/>
</dbReference>
<dbReference type="GeneID" id="116417204"/>
<protein>
    <submittedName>
        <fullName evidence="1">Uncharacterized protein</fullName>
    </submittedName>
</protein>
<dbReference type="KEGG" id="nvi:116417204"/>
<dbReference type="AlphaFoldDB" id="A0A7M7QYK3"/>
<evidence type="ECO:0000313" key="2">
    <source>
        <dbReference type="Proteomes" id="UP000002358"/>
    </source>
</evidence>
<reference evidence="1" key="1">
    <citation type="submission" date="2021-01" db="UniProtKB">
        <authorList>
            <consortium name="EnsemblMetazoa"/>
        </authorList>
    </citation>
    <scope>IDENTIFICATION</scope>
</reference>
<proteinExistence type="predicted"/>
<name>A0A7M7QYK3_NASVI</name>